<sequence length="336" mass="35942">MTGPIGHLMVGPRSHGVVRYAKSVFDAVSVESADHRLAHMRTLGAGVASGLAECALVHVHVTDRLFGRTPSQARDNVLAMIAALRRPVSVTLHDLPQPSDGRAMHARIDFFRSVARSATGVIVSSRHEASLFAEYVDASIDVEVVPLLFDTVRVDKPSASAESTVGVLGYLYPGKGHLETLQAMSDLDPSIGFMALGTPSPGHEDLADDLAKIAADMGRRCTITGFLTDDELRRASAEVTVPVAYHRHMSASGSINSWISAGRRPLVPRTAYTDELAARSPGVLTMHANDDLALRAAIESAFANPASTWIDSAVTPSPTAADVGRTHERLLRRWSA</sequence>
<dbReference type="SUPFAM" id="SSF53756">
    <property type="entry name" value="UDP-Glycosyltransferase/glycogen phosphorylase"/>
    <property type="match status" value="1"/>
</dbReference>
<dbReference type="Proteomes" id="UP000194632">
    <property type="component" value="Unassembled WGS sequence"/>
</dbReference>
<dbReference type="AlphaFoldDB" id="A0A243Q4P7"/>
<evidence type="ECO:0000313" key="2">
    <source>
        <dbReference type="Proteomes" id="UP000194632"/>
    </source>
</evidence>
<proteinExistence type="predicted"/>
<dbReference type="OrthoDB" id="4120491at2"/>
<name>A0A243Q4P7_9ACTN</name>
<dbReference type="EMBL" id="NGFO01000035">
    <property type="protein sequence ID" value="OUC76308.1"/>
    <property type="molecule type" value="Genomic_DNA"/>
</dbReference>
<comment type="caution">
    <text evidence="1">The sequence shown here is derived from an EMBL/GenBank/DDBJ whole genome shotgun (WGS) entry which is preliminary data.</text>
</comment>
<accession>A0A243Q4P7</accession>
<reference evidence="1 2" key="1">
    <citation type="submission" date="2017-05" db="EMBL/GenBank/DDBJ databases">
        <title>Biotechnological potential of actinobacteria isolated from South African environments.</title>
        <authorList>
            <person name="Le Roes-Hill M."/>
            <person name="Prins A."/>
            <person name="Durrell K.A."/>
        </authorList>
    </citation>
    <scope>NUCLEOTIDE SEQUENCE [LARGE SCALE GENOMIC DNA]</scope>
    <source>
        <strain evidence="1">BS2</strain>
    </source>
</reference>
<keyword evidence="2" id="KW-1185">Reference proteome</keyword>
<protein>
    <recommendedName>
        <fullName evidence="3">Glycosyltransferase subfamily 4-like N-terminal domain-containing protein</fullName>
    </recommendedName>
</protein>
<evidence type="ECO:0000313" key="1">
    <source>
        <dbReference type="EMBL" id="OUC76308.1"/>
    </source>
</evidence>
<dbReference type="Gene3D" id="3.40.50.2000">
    <property type="entry name" value="Glycogen Phosphorylase B"/>
    <property type="match status" value="2"/>
</dbReference>
<organism evidence="1 2">
    <name type="scientific">Gordonia lacunae</name>
    <dbReference type="NCBI Taxonomy" id="417102"/>
    <lineage>
        <taxon>Bacteria</taxon>
        <taxon>Bacillati</taxon>
        <taxon>Actinomycetota</taxon>
        <taxon>Actinomycetes</taxon>
        <taxon>Mycobacteriales</taxon>
        <taxon>Gordoniaceae</taxon>
        <taxon>Gordonia</taxon>
    </lineage>
</organism>
<dbReference type="STRING" id="417102.CA982_22405"/>
<evidence type="ECO:0008006" key="3">
    <source>
        <dbReference type="Google" id="ProtNLM"/>
    </source>
</evidence>
<gene>
    <name evidence="1" type="ORF">CA982_22405</name>
</gene>
<dbReference type="RefSeq" id="WP_086537394.1">
    <property type="nucleotide sequence ID" value="NZ_NGFO01000035.1"/>
</dbReference>